<reference evidence="1 2" key="1">
    <citation type="submission" date="2015-08" db="EMBL/GenBank/DDBJ databases">
        <title>Genome sequencing of Penicillium nordicum.</title>
        <authorList>
            <person name="Nguyen H.D."/>
            <person name="Seifert K.A."/>
        </authorList>
    </citation>
    <scope>NUCLEOTIDE SEQUENCE [LARGE SCALE GENOMIC DNA]</scope>
    <source>
        <strain evidence="1 2">DAOMC 185683</strain>
    </source>
</reference>
<gene>
    <name evidence="1" type="ORF">ACN38_g6931</name>
</gene>
<keyword evidence="2" id="KW-1185">Reference proteome</keyword>
<dbReference type="EMBL" id="LHQQ01000112">
    <property type="protein sequence ID" value="KOS42175.1"/>
    <property type="molecule type" value="Genomic_DNA"/>
</dbReference>
<accession>A0A0M9WEX6</accession>
<organism evidence="1 2">
    <name type="scientific">Penicillium nordicum</name>
    <dbReference type="NCBI Taxonomy" id="229535"/>
    <lineage>
        <taxon>Eukaryota</taxon>
        <taxon>Fungi</taxon>
        <taxon>Dikarya</taxon>
        <taxon>Ascomycota</taxon>
        <taxon>Pezizomycotina</taxon>
        <taxon>Eurotiomycetes</taxon>
        <taxon>Eurotiomycetidae</taxon>
        <taxon>Eurotiales</taxon>
        <taxon>Aspergillaceae</taxon>
        <taxon>Penicillium</taxon>
    </lineage>
</organism>
<sequence>MTRIASSGFYRDMRKCSQPAQGPGAYLNSHCRVRGNPKRHQADFGLTKISDPIRYQVVSFIPSEYYSKLD</sequence>
<dbReference type="AlphaFoldDB" id="A0A0M9WEX6"/>
<evidence type="ECO:0000313" key="1">
    <source>
        <dbReference type="EMBL" id="KOS42175.1"/>
    </source>
</evidence>
<comment type="caution">
    <text evidence="1">The sequence shown here is derived from an EMBL/GenBank/DDBJ whole genome shotgun (WGS) entry which is preliminary data.</text>
</comment>
<dbReference type="Proteomes" id="UP000037696">
    <property type="component" value="Unassembled WGS sequence"/>
</dbReference>
<proteinExistence type="predicted"/>
<evidence type="ECO:0000313" key="2">
    <source>
        <dbReference type="Proteomes" id="UP000037696"/>
    </source>
</evidence>
<protein>
    <submittedName>
        <fullName evidence="1">Uncharacterized protein</fullName>
    </submittedName>
</protein>
<name>A0A0M9WEX6_9EURO</name>